<feature type="domain" description="Pseudouridine synthase I TruA alpha/beta" evidence="6">
    <location>
        <begin position="141"/>
        <end position="242"/>
    </location>
</feature>
<dbReference type="NCBIfam" id="TIGR00071">
    <property type="entry name" value="hisT_truA"/>
    <property type="match status" value="1"/>
</dbReference>
<name>A0ABY7M351_9MOLU</name>
<dbReference type="HAMAP" id="MF_00171">
    <property type="entry name" value="TruA"/>
    <property type="match status" value="1"/>
</dbReference>
<dbReference type="Gene3D" id="3.30.70.660">
    <property type="entry name" value="Pseudouridine synthase I, catalytic domain, C-terminal subdomain"/>
    <property type="match status" value="1"/>
</dbReference>
<dbReference type="CDD" id="cd02570">
    <property type="entry name" value="PseudoU_synth_EcTruA"/>
    <property type="match status" value="1"/>
</dbReference>
<evidence type="ECO:0000256" key="1">
    <source>
        <dbReference type="ARBA" id="ARBA00009375"/>
    </source>
</evidence>
<dbReference type="PIRSF" id="PIRSF001430">
    <property type="entry name" value="tRNA_psdUrid_synth"/>
    <property type="match status" value="1"/>
</dbReference>
<evidence type="ECO:0000256" key="3">
    <source>
        <dbReference type="ARBA" id="ARBA00023235"/>
    </source>
</evidence>
<feature type="active site" description="Nucleophile" evidence="4">
    <location>
        <position position="52"/>
    </location>
</feature>
<dbReference type="Gene3D" id="3.30.70.580">
    <property type="entry name" value="Pseudouridine synthase I, catalytic domain, N-terminal subdomain"/>
    <property type="match status" value="1"/>
</dbReference>
<comment type="catalytic activity">
    <reaction evidence="4 5">
        <text>uridine(38/39/40) in tRNA = pseudouridine(38/39/40) in tRNA</text>
        <dbReference type="Rhea" id="RHEA:22376"/>
        <dbReference type="Rhea" id="RHEA-COMP:10085"/>
        <dbReference type="Rhea" id="RHEA-COMP:10087"/>
        <dbReference type="ChEBI" id="CHEBI:65314"/>
        <dbReference type="ChEBI" id="CHEBI:65315"/>
        <dbReference type="EC" id="5.4.99.12"/>
    </reaction>
</comment>
<dbReference type="InterPro" id="IPR020094">
    <property type="entry name" value="TruA/RsuA/RluB/E/F_N"/>
</dbReference>
<dbReference type="InterPro" id="IPR020097">
    <property type="entry name" value="PsdUridine_synth_TruA_a/b_dom"/>
</dbReference>
<keyword evidence="8" id="KW-1185">Reference proteome</keyword>
<evidence type="ECO:0000256" key="4">
    <source>
        <dbReference type="HAMAP-Rule" id="MF_00171"/>
    </source>
</evidence>
<dbReference type="Pfam" id="PF01416">
    <property type="entry name" value="PseudoU_synth_1"/>
    <property type="match status" value="2"/>
</dbReference>
<evidence type="ECO:0000313" key="7">
    <source>
        <dbReference type="EMBL" id="WBL31238.1"/>
    </source>
</evidence>
<organism evidence="7 8">
    <name type="scientific">Candidatus Phytoplasma sacchari</name>
    <dbReference type="NCBI Taxonomy" id="2609813"/>
    <lineage>
        <taxon>Bacteria</taxon>
        <taxon>Bacillati</taxon>
        <taxon>Mycoplasmatota</taxon>
        <taxon>Mollicutes</taxon>
        <taxon>Acholeplasmatales</taxon>
        <taxon>Acholeplasmataceae</taxon>
        <taxon>Candidatus Phytoplasma</taxon>
        <taxon>16SrXI (Rice yellow dwarf group)</taxon>
    </lineage>
</organism>
<dbReference type="PANTHER" id="PTHR11142:SF0">
    <property type="entry name" value="TRNA PSEUDOURIDINE SYNTHASE-LIKE 1"/>
    <property type="match status" value="1"/>
</dbReference>
<comment type="subunit">
    <text evidence="4">Homodimer.</text>
</comment>
<dbReference type="SUPFAM" id="SSF55120">
    <property type="entry name" value="Pseudouridine synthase"/>
    <property type="match status" value="1"/>
</dbReference>
<sequence>MTNYKLILSYDGTNYYGYQKQPFLDTIQSILEKSLYKITKQKILTYAASRTDKGVHALGQVVSFKTHFFIQPKIFQKILNNILPADIRVINIKEVNNSFHARYSSKSKIYKYIFAKEPLDFLNCRFQVYFKKIDFMIINKAIKLLEGEKDFVLFTSNKDKNKSTIRYILKVCSKETSKHYCLFFHGRSFLKQMILFLVGFLIKIGYNQKKISDLKDMLELKNKQKLPFLAPPKGLYLKKVFY</sequence>
<comment type="similarity">
    <text evidence="1 4 5">Belongs to the tRNA pseudouridine synthase TruA family.</text>
</comment>
<evidence type="ECO:0000259" key="6">
    <source>
        <dbReference type="Pfam" id="PF01416"/>
    </source>
</evidence>
<dbReference type="InterPro" id="IPR001406">
    <property type="entry name" value="PsdUridine_synth_TruA"/>
</dbReference>
<proteinExistence type="inferred from homology"/>
<comment type="function">
    <text evidence="4">Formation of pseudouridine at positions 38, 39 and 40 in the anticodon stem and loop of transfer RNAs.</text>
</comment>
<dbReference type="EC" id="5.4.99.12" evidence="4"/>
<evidence type="ECO:0000313" key="8">
    <source>
        <dbReference type="Proteomes" id="UP001210120"/>
    </source>
</evidence>
<gene>
    <name evidence="4 7" type="primary">truA</name>
    <name evidence="7" type="ORF">O7R10_01315</name>
</gene>
<protein>
    <recommendedName>
        <fullName evidence="4">tRNA pseudouridine synthase A</fullName>
        <ecNumber evidence="4">5.4.99.12</ecNumber>
    </recommendedName>
    <alternativeName>
        <fullName evidence="4">tRNA pseudouridine(38-40) synthase</fullName>
    </alternativeName>
    <alternativeName>
        <fullName evidence="4">tRNA pseudouridylate synthase I</fullName>
    </alternativeName>
    <alternativeName>
        <fullName evidence="4">tRNA-uridine isomerase I</fullName>
    </alternativeName>
</protein>
<dbReference type="InterPro" id="IPR020095">
    <property type="entry name" value="PsdUridine_synth_TruA_C"/>
</dbReference>
<dbReference type="Proteomes" id="UP001210120">
    <property type="component" value="Chromosome"/>
</dbReference>
<dbReference type="GO" id="GO:0160147">
    <property type="term" value="F:tRNA pseudouridine(38-40) synthase activity"/>
    <property type="evidence" value="ECO:0007669"/>
    <property type="project" value="UniProtKB-EC"/>
</dbReference>
<evidence type="ECO:0000256" key="2">
    <source>
        <dbReference type="ARBA" id="ARBA00022694"/>
    </source>
</evidence>
<feature type="binding site" evidence="4">
    <location>
        <position position="110"/>
    </location>
    <ligand>
        <name>substrate</name>
    </ligand>
</feature>
<keyword evidence="3 4" id="KW-0413">Isomerase</keyword>
<feature type="domain" description="Pseudouridine synthase I TruA alpha/beta" evidence="6">
    <location>
        <begin position="9"/>
        <end position="104"/>
    </location>
</feature>
<evidence type="ECO:0000256" key="5">
    <source>
        <dbReference type="RuleBase" id="RU003792"/>
    </source>
</evidence>
<dbReference type="EMBL" id="CP115156">
    <property type="protein sequence ID" value="WBL31238.1"/>
    <property type="molecule type" value="Genomic_DNA"/>
</dbReference>
<dbReference type="InterPro" id="IPR020103">
    <property type="entry name" value="PsdUridine_synth_cat_dom_sf"/>
</dbReference>
<accession>A0ABY7M351</accession>
<dbReference type="PANTHER" id="PTHR11142">
    <property type="entry name" value="PSEUDOURIDYLATE SYNTHASE"/>
    <property type="match status" value="1"/>
</dbReference>
<comment type="caution">
    <text evidence="4">Lacks conserved residue(s) required for the propagation of feature annotation.</text>
</comment>
<keyword evidence="2 4" id="KW-0819">tRNA processing</keyword>
<reference evidence="7" key="1">
    <citation type="submission" date="2022-12" db="EMBL/GenBank/DDBJ databases">
        <title>Genomic Characterization of Candidatus Phytoplasma sacchari in China.</title>
        <authorList>
            <person name="Zhang R.-Y."/>
        </authorList>
    </citation>
    <scope>NUCLEOTIDE SEQUENCE [LARGE SCALE GENOMIC DNA]</scope>
    <source>
        <strain evidence="7">SCWL1</strain>
    </source>
</reference>